<evidence type="ECO:0000313" key="3">
    <source>
        <dbReference type="Proteomes" id="UP000006727"/>
    </source>
</evidence>
<reference evidence="2" key="3">
    <citation type="submission" date="2020-12" db="UniProtKB">
        <authorList>
            <consortium name="EnsemblPlants"/>
        </authorList>
    </citation>
    <scope>IDENTIFICATION</scope>
</reference>
<proteinExistence type="predicted"/>
<dbReference type="AlphaFoldDB" id="A0A7I4BTP1"/>
<dbReference type="InterPro" id="IPR003772">
    <property type="entry name" value="YceD"/>
</dbReference>
<keyword evidence="3" id="KW-1185">Reference proteome</keyword>
<organism evidence="2 3">
    <name type="scientific">Physcomitrium patens</name>
    <name type="common">Spreading-leaved earth moss</name>
    <name type="synonym">Physcomitrella patens</name>
    <dbReference type="NCBI Taxonomy" id="3218"/>
    <lineage>
        <taxon>Eukaryota</taxon>
        <taxon>Viridiplantae</taxon>
        <taxon>Streptophyta</taxon>
        <taxon>Embryophyta</taxon>
        <taxon>Bryophyta</taxon>
        <taxon>Bryophytina</taxon>
        <taxon>Bryopsida</taxon>
        <taxon>Funariidae</taxon>
        <taxon>Funariales</taxon>
        <taxon>Funariaceae</taxon>
        <taxon>Physcomitrium</taxon>
    </lineage>
</organism>
<dbReference type="EMBL" id="ABEU02000001">
    <property type="status" value="NOT_ANNOTATED_CDS"/>
    <property type="molecule type" value="Genomic_DNA"/>
</dbReference>
<dbReference type="PANTHER" id="PTHR37734">
    <property type="entry name" value="LARGE RIBOSOMAL RNA SUBUNIT ACCUMULATION PROTEIN YCED HOMOLOG 2, CHLOROPLASTIC"/>
    <property type="match status" value="1"/>
</dbReference>
<feature type="compositionally biased region" description="Basic residues" evidence="1">
    <location>
        <begin position="34"/>
        <end position="43"/>
    </location>
</feature>
<feature type="compositionally biased region" description="Basic and acidic residues" evidence="1">
    <location>
        <begin position="20"/>
        <end position="33"/>
    </location>
</feature>
<dbReference type="InterPro" id="IPR044985">
    <property type="entry name" value="YceD_plant"/>
</dbReference>
<reference evidence="2 3" key="1">
    <citation type="journal article" date="2008" name="Science">
        <title>The Physcomitrella genome reveals evolutionary insights into the conquest of land by plants.</title>
        <authorList>
            <person name="Rensing S."/>
            <person name="Lang D."/>
            <person name="Zimmer A."/>
            <person name="Terry A."/>
            <person name="Salamov A."/>
            <person name="Shapiro H."/>
            <person name="Nishiyama T."/>
            <person name="Perroud P.-F."/>
            <person name="Lindquist E."/>
            <person name="Kamisugi Y."/>
            <person name="Tanahashi T."/>
            <person name="Sakakibara K."/>
            <person name="Fujita T."/>
            <person name="Oishi K."/>
            <person name="Shin-I T."/>
            <person name="Kuroki Y."/>
            <person name="Toyoda A."/>
            <person name="Suzuki Y."/>
            <person name="Hashimoto A."/>
            <person name="Yamaguchi K."/>
            <person name="Sugano A."/>
            <person name="Kohara Y."/>
            <person name="Fujiyama A."/>
            <person name="Anterola A."/>
            <person name="Aoki S."/>
            <person name="Ashton N."/>
            <person name="Barbazuk W.B."/>
            <person name="Barker E."/>
            <person name="Bennetzen J."/>
            <person name="Bezanilla M."/>
            <person name="Blankenship R."/>
            <person name="Cho S.H."/>
            <person name="Dutcher S."/>
            <person name="Estelle M."/>
            <person name="Fawcett J.A."/>
            <person name="Gundlach H."/>
            <person name="Hanada K."/>
            <person name="Heyl A."/>
            <person name="Hicks K.A."/>
            <person name="Hugh J."/>
            <person name="Lohr M."/>
            <person name="Mayer K."/>
            <person name="Melkozernov A."/>
            <person name="Murata T."/>
            <person name="Nelson D."/>
            <person name="Pils B."/>
            <person name="Prigge M."/>
            <person name="Reiss B."/>
            <person name="Renner T."/>
            <person name="Rombauts S."/>
            <person name="Rushton P."/>
            <person name="Sanderfoot A."/>
            <person name="Schween G."/>
            <person name="Shiu S.-H."/>
            <person name="Stueber K."/>
            <person name="Theodoulou F.L."/>
            <person name="Tu H."/>
            <person name="Van de Peer Y."/>
            <person name="Verrier P.J."/>
            <person name="Waters E."/>
            <person name="Wood A."/>
            <person name="Yang L."/>
            <person name="Cove D."/>
            <person name="Cuming A."/>
            <person name="Hasebe M."/>
            <person name="Lucas S."/>
            <person name="Mishler D.B."/>
            <person name="Reski R."/>
            <person name="Grigoriev I."/>
            <person name="Quatrano R.S."/>
            <person name="Boore J.L."/>
        </authorList>
    </citation>
    <scope>NUCLEOTIDE SEQUENCE [LARGE SCALE GENOMIC DNA]</scope>
    <source>
        <strain evidence="2 3">cv. Gransden 2004</strain>
    </source>
</reference>
<dbReference type="Gramene" id="Pp3c1_30620V3.2">
    <property type="protein sequence ID" value="Pp3c1_30620V3.2"/>
    <property type="gene ID" value="Pp3c1_30620"/>
</dbReference>
<gene>
    <name evidence="2" type="primary">LOC112285041</name>
</gene>
<dbReference type="PANTHER" id="PTHR37734:SF1">
    <property type="entry name" value="LARGE RIBOSOMAL RNA SUBUNIT ACCUMULATION PROTEIN YCED HOMOLOG 2, CHLOROPLASTIC"/>
    <property type="match status" value="1"/>
</dbReference>
<name>A0A7I4BTP1_PHYPA</name>
<dbReference type="Pfam" id="PF02620">
    <property type="entry name" value="YceD"/>
    <property type="match status" value="1"/>
</dbReference>
<evidence type="ECO:0000256" key="1">
    <source>
        <dbReference type="SAM" id="MobiDB-lite"/>
    </source>
</evidence>
<dbReference type="EnsemblPlants" id="Pp3c1_30620V3.2">
    <property type="protein sequence ID" value="Pp3c1_30620V3.2"/>
    <property type="gene ID" value="Pp3c1_30620"/>
</dbReference>
<feature type="region of interest" description="Disordered" evidence="1">
    <location>
        <begin position="16"/>
        <end position="46"/>
    </location>
</feature>
<sequence>MGWCCRSGRVVVCTTGQHPPEPRKEFSHVESKPVSKKLPKTNKKKEGRERVLPVLITVNRSDGKWADSWNTEQVTTLKDLNLEDISTDSSFQGPGKVPKDLVHVELAVQKSGWGFFVQAQVRSTVRQQCSRCFKTYFSPINGSFQAWLTPTQDMFVHPNGKSEENGDPTVVYFPLGEEEADLTRMVRDTIKLNYSAKAICSEECDKLGPRTWEVGGSQGRPVDSRWLPLLKAKHNL</sequence>
<accession>A0A7I4BTP1</accession>
<protein>
    <submittedName>
        <fullName evidence="2">Uncharacterized protein</fullName>
    </submittedName>
</protein>
<dbReference type="Proteomes" id="UP000006727">
    <property type="component" value="Chromosome 1"/>
</dbReference>
<reference evidence="2 3" key="2">
    <citation type="journal article" date="2018" name="Plant J.">
        <title>The Physcomitrella patens chromosome-scale assembly reveals moss genome structure and evolution.</title>
        <authorList>
            <person name="Lang D."/>
            <person name="Ullrich K.K."/>
            <person name="Murat F."/>
            <person name="Fuchs J."/>
            <person name="Jenkins J."/>
            <person name="Haas F.B."/>
            <person name="Piednoel M."/>
            <person name="Gundlach H."/>
            <person name="Van Bel M."/>
            <person name="Meyberg R."/>
            <person name="Vives C."/>
            <person name="Morata J."/>
            <person name="Symeonidi A."/>
            <person name="Hiss M."/>
            <person name="Muchero W."/>
            <person name="Kamisugi Y."/>
            <person name="Saleh O."/>
            <person name="Blanc G."/>
            <person name="Decker E.L."/>
            <person name="van Gessel N."/>
            <person name="Grimwood J."/>
            <person name="Hayes R.D."/>
            <person name="Graham S.W."/>
            <person name="Gunter L.E."/>
            <person name="McDaniel S.F."/>
            <person name="Hoernstein S.N.W."/>
            <person name="Larsson A."/>
            <person name="Li F.W."/>
            <person name="Perroud P.F."/>
            <person name="Phillips J."/>
            <person name="Ranjan P."/>
            <person name="Rokshar D.S."/>
            <person name="Rothfels C.J."/>
            <person name="Schneider L."/>
            <person name="Shu S."/>
            <person name="Stevenson D.W."/>
            <person name="Thummler F."/>
            <person name="Tillich M."/>
            <person name="Villarreal Aguilar J.C."/>
            <person name="Widiez T."/>
            <person name="Wong G.K."/>
            <person name="Wymore A."/>
            <person name="Zhang Y."/>
            <person name="Zimmer A.D."/>
            <person name="Quatrano R.S."/>
            <person name="Mayer K.F.X."/>
            <person name="Goodstein D."/>
            <person name="Casacuberta J.M."/>
            <person name="Vandepoele K."/>
            <person name="Reski R."/>
            <person name="Cuming A.C."/>
            <person name="Tuskan G.A."/>
            <person name="Maumus F."/>
            <person name="Salse J."/>
            <person name="Schmutz J."/>
            <person name="Rensing S.A."/>
        </authorList>
    </citation>
    <scope>NUCLEOTIDE SEQUENCE [LARGE SCALE GENOMIC DNA]</scope>
    <source>
        <strain evidence="2 3">cv. Gransden 2004</strain>
    </source>
</reference>
<evidence type="ECO:0000313" key="2">
    <source>
        <dbReference type="EnsemblPlants" id="Pp3c1_30620V3.2"/>
    </source>
</evidence>